<protein>
    <submittedName>
        <fullName evidence="1">Uncharacterized protein</fullName>
    </submittedName>
</protein>
<dbReference type="KEGG" id="bmx:BMS_2194"/>
<gene>
    <name evidence="1" type="ordered locus">BMS_2194</name>
</gene>
<evidence type="ECO:0000313" key="1">
    <source>
        <dbReference type="EMBL" id="CBW26998.1"/>
    </source>
</evidence>
<dbReference type="PATRIC" id="fig|862908.3.peg.2087"/>
<organism evidence="1 2">
    <name type="scientific">Halobacteriovorax marinus (strain ATCC BAA-682 / DSM 15412 / SJ)</name>
    <name type="common">Bacteriovorax marinus</name>
    <dbReference type="NCBI Taxonomy" id="862908"/>
    <lineage>
        <taxon>Bacteria</taxon>
        <taxon>Pseudomonadati</taxon>
        <taxon>Bdellovibrionota</taxon>
        <taxon>Bacteriovoracia</taxon>
        <taxon>Bacteriovoracales</taxon>
        <taxon>Halobacteriovoraceae</taxon>
        <taxon>Halobacteriovorax</taxon>
    </lineage>
</organism>
<dbReference type="RefSeq" id="WP_014244776.1">
    <property type="nucleotide sequence ID" value="NC_016620.1"/>
</dbReference>
<dbReference type="Proteomes" id="UP000008963">
    <property type="component" value="Chromosome"/>
</dbReference>
<accession>E1X3R9</accession>
<dbReference type="AlphaFoldDB" id="E1X3R9"/>
<name>E1X3R9_HALMS</name>
<proteinExistence type="predicted"/>
<reference evidence="2" key="1">
    <citation type="journal article" date="2013" name="ISME J.">
        <title>A small predatory core genome in the divergent marine Bacteriovorax marinus SJ and the terrestrial Bdellovibrio bacteriovorus.</title>
        <authorList>
            <person name="Crossman L.C."/>
            <person name="Chen H."/>
            <person name="Cerdeno-Tarraga A.M."/>
            <person name="Brooks K."/>
            <person name="Quail M.A."/>
            <person name="Pineiro S.A."/>
            <person name="Hobley L."/>
            <person name="Sockett R.E."/>
            <person name="Bentley S.D."/>
            <person name="Parkhill J."/>
            <person name="Williams H.N."/>
            <person name="Stine O.C."/>
        </authorList>
    </citation>
    <scope>NUCLEOTIDE SEQUENCE [LARGE SCALE GENOMIC DNA]</scope>
    <source>
        <strain evidence="2">ATCC BAA-682 / DSM 15412 / SJ</strain>
    </source>
</reference>
<dbReference type="HOGENOM" id="CLU_2584849_0_0_7"/>
<keyword evidence="2" id="KW-1185">Reference proteome</keyword>
<dbReference type="OrthoDB" id="5295738at2"/>
<sequence>MNNDFPKEFFVEIETDDFREGRISVNKIDDGFMAEIDIVQVETRKIWRHVKSIFGRETAHDALEDASYYLGKFLRGESIN</sequence>
<evidence type="ECO:0000313" key="2">
    <source>
        <dbReference type="Proteomes" id="UP000008963"/>
    </source>
</evidence>
<dbReference type="EMBL" id="FQ312005">
    <property type="protein sequence ID" value="CBW26998.1"/>
    <property type="molecule type" value="Genomic_DNA"/>
</dbReference>